<feature type="compositionally biased region" description="Basic and acidic residues" evidence="1">
    <location>
        <begin position="16"/>
        <end position="25"/>
    </location>
</feature>
<dbReference type="Proteomes" id="UP001178507">
    <property type="component" value="Unassembled WGS sequence"/>
</dbReference>
<comment type="caution">
    <text evidence="3">The sequence shown here is derived from an EMBL/GenBank/DDBJ whole genome shotgun (WGS) entry which is preliminary data.</text>
</comment>
<dbReference type="SUPFAM" id="SSF69065">
    <property type="entry name" value="RNase III domain-like"/>
    <property type="match status" value="1"/>
</dbReference>
<dbReference type="Gene3D" id="1.10.1520.10">
    <property type="entry name" value="Ribonuclease III domain"/>
    <property type="match status" value="1"/>
</dbReference>
<dbReference type="GO" id="GO:0006396">
    <property type="term" value="P:RNA processing"/>
    <property type="evidence" value="ECO:0007669"/>
    <property type="project" value="InterPro"/>
</dbReference>
<organism evidence="3 4">
    <name type="scientific">Effrenium voratum</name>
    <dbReference type="NCBI Taxonomy" id="2562239"/>
    <lineage>
        <taxon>Eukaryota</taxon>
        <taxon>Sar</taxon>
        <taxon>Alveolata</taxon>
        <taxon>Dinophyceae</taxon>
        <taxon>Suessiales</taxon>
        <taxon>Symbiodiniaceae</taxon>
        <taxon>Effrenium</taxon>
    </lineage>
</organism>
<evidence type="ECO:0000313" key="4">
    <source>
        <dbReference type="Proteomes" id="UP001178507"/>
    </source>
</evidence>
<keyword evidence="2" id="KW-0812">Transmembrane</keyword>
<accession>A0AA36JF81</accession>
<keyword evidence="4" id="KW-1185">Reference proteome</keyword>
<feature type="transmembrane region" description="Helical" evidence="2">
    <location>
        <begin position="389"/>
        <end position="410"/>
    </location>
</feature>
<reference evidence="3" key="1">
    <citation type="submission" date="2023-08" db="EMBL/GenBank/DDBJ databases">
        <authorList>
            <person name="Chen Y."/>
            <person name="Shah S."/>
            <person name="Dougan E. K."/>
            <person name="Thang M."/>
            <person name="Chan C."/>
        </authorList>
    </citation>
    <scope>NUCLEOTIDE SEQUENCE</scope>
</reference>
<gene>
    <name evidence="3" type="ORF">EVOR1521_LOCUS27412</name>
</gene>
<sequence>MESVFVPGARSLGAEPRPKASDLRGHARQAPGGLSGPTLPILVLASTLVGKSYRRSCRQSRRTLRPLRASEVMLPDTLFDLEPTESWSSKLGIVPPDDIRRRIRLTRGMLEKDLLAYIGDTVWEYLVLRHQYQQVVRSPFTESQKVRSIRQANAAVMLFRGEALTERERTVVLEGAQKTWLSKVRMNFDNIQEVGVNAYSSALGLRTLLGYAYMDAAASDADLTRIVDEIGLLTPPGTEDKMLSEITGGIFDPSLRPPGSYFLALAPLGHAALRLYICRYLCERPTQASEFIYRVKMALRQDELDAAAAAFLLDSATAEEARLMQGAREQRDSYAFAFECLLGDLALRLPYRLHQIVSQFGWAQPLEGGQSPGSIRPLASGARGSAESAGWGLAAAGLAVGAHMGLAAAWRARSSTAAGAEGGAYKETPADERLFEQVYLQYTSEYMKGPMYWHKDKLQGSLPDYPGRPMIRDGKYTPYVLGNLKSFSSNELAFLAMLFFGVGLYGNLQFNYYDPQWAKVDAGGYFNVSYIVESLLLPISFFMHIACYIQKQNGK</sequence>
<evidence type="ECO:0000313" key="3">
    <source>
        <dbReference type="EMBL" id="CAJ1405107.1"/>
    </source>
</evidence>
<feature type="transmembrane region" description="Helical" evidence="2">
    <location>
        <begin position="492"/>
        <end position="510"/>
    </location>
</feature>
<dbReference type="PDB" id="8JJR">
    <property type="method" value="EM"/>
    <property type="resolution" value="2.80 A"/>
    <property type="chains" value="r=404-555"/>
</dbReference>
<dbReference type="GO" id="GO:0004525">
    <property type="term" value="F:ribonuclease III activity"/>
    <property type="evidence" value="ECO:0007669"/>
    <property type="project" value="InterPro"/>
</dbReference>
<keyword evidence="5" id="KW-0002">3D-structure</keyword>
<feature type="region of interest" description="Disordered" evidence="1">
    <location>
        <begin position="1"/>
        <end position="34"/>
    </location>
</feature>
<feature type="transmembrane region" description="Helical" evidence="2">
    <location>
        <begin position="530"/>
        <end position="549"/>
    </location>
</feature>
<keyword evidence="2" id="KW-1133">Transmembrane helix</keyword>
<dbReference type="PANTHER" id="PTHR34276">
    <property type="entry name" value="MINI-RIBONUCLEASE 3"/>
    <property type="match status" value="1"/>
</dbReference>
<dbReference type="PANTHER" id="PTHR34276:SF1">
    <property type="entry name" value="MINI-RIBONUCLEASE 3"/>
    <property type="match status" value="1"/>
</dbReference>
<proteinExistence type="evidence at protein level"/>
<dbReference type="EMBL" id="CAUJNA010003569">
    <property type="protein sequence ID" value="CAJ1405107.1"/>
    <property type="molecule type" value="Genomic_DNA"/>
</dbReference>
<dbReference type="InterPro" id="IPR036389">
    <property type="entry name" value="RNase_III_sf"/>
</dbReference>
<evidence type="ECO:0000256" key="2">
    <source>
        <dbReference type="SAM" id="Phobius"/>
    </source>
</evidence>
<dbReference type="AlphaFoldDB" id="A0AA36JF81"/>
<evidence type="ECO:0008006" key="6">
    <source>
        <dbReference type="Google" id="ProtNLM"/>
    </source>
</evidence>
<name>A0AA36JF81_9DINO</name>
<dbReference type="SMR" id="A0AA36JF81"/>
<keyword evidence="2" id="KW-0472">Membrane</keyword>
<evidence type="ECO:0007829" key="5">
    <source>
        <dbReference type="PDB" id="8JJR"/>
    </source>
</evidence>
<evidence type="ECO:0000256" key="1">
    <source>
        <dbReference type="SAM" id="MobiDB-lite"/>
    </source>
</evidence>
<protein>
    <recommendedName>
        <fullName evidence="6">RNase III domain-containing protein</fullName>
    </recommendedName>
</protein>
<reference evidence="5" key="2">
    <citation type="journal article" date="2024" name="Nat. Commun.">
        <title>Architecture of symbiotic dinoflagellate photosystem I-light-harvesting supercomplex in Symbiodinium.</title>
        <authorList>
            <person name="Zhao L.S."/>
            <person name="Wang N."/>
            <person name="Li K."/>
            <person name="Li C.Y."/>
            <person name="Guo J.P."/>
            <person name="He F.Y."/>
            <person name="Liu G.M."/>
            <person name="Chen X.L."/>
            <person name="Gao J."/>
            <person name="Liu L.N."/>
            <person name="Zhang Y.Z."/>
        </authorList>
    </citation>
    <scope>STRUCTURE BY ELECTRON MICROSCOPY (2.80 ANGSTROMS) OF 404-555</scope>
</reference>